<gene>
    <name evidence="6" type="ORF">S03H2_39185</name>
</gene>
<keyword evidence="3" id="KW-0408">Iron</keyword>
<dbReference type="SMART" id="SM00729">
    <property type="entry name" value="Elp3"/>
    <property type="match status" value="1"/>
</dbReference>
<evidence type="ECO:0000256" key="1">
    <source>
        <dbReference type="ARBA" id="ARBA00022691"/>
    </source>
</evidence>
<organism evidence="6">
    <name type="scientific">marine sediment metagenome</name>
    <dbReference type="NCBI Taxonomy" id="412755"/>
    <lineage>
        <taxon>unclassified sequences</taxon>
        <taxon>metagenomes</taxon>
        <taxon>ecological metagenomes</taxon>
    </lineage>
</organism>
<dbReference type="PROSITE" id="PS51918">
    <property type="entry name" value="RADICAL_SAM"/>
    <property type="match status" value="1"/>
</dbReference>
<dbReference type="EMBL" id="BARU01024206">
    <property type="protein sequence ID" value="GAH47878.1"/>
    <property type="molecule type" value="Genomic_DNA"/>
</dbReference>
<keyword evidence="1" id="KW-0949">S-adenosyl-L-methionine</keyword>
<accession>X1HRG1</accession>
<keyword evidence="4" id="KW-0411">Iron-sulfur</keyword>
<dbReference type="GO" id="GO:0046872">
    <property type="term" value="F:metal ion binding"/>
    <property type="evidence" value="ECO:0007669"/>
    <property type="project" value="UniProtKB-KW"/>
</dbReference>
<dbReference type="InterPro" id="IPR006638">
    <property type="entry name" value="Elp3/MiaA/NifB-like_rSAM"/>
</dbReference>
<dbReference type="GO" id="GO:0051536">
    <property type="term" value="F:iron-sulfur cluster binding"/>
    <property type="evidence" value="ECO:0007669"/>
    <property type="project" value="UniProtKB-KW"/>
</dbReference>
<dbReference type="InterPro" id="IPR050377">
    <property type="entry name" value="Radical_SAM_PqqE_MftC-like"/>
</dbReference>
<evidence type="ECO:0000313" key="6">
    <source>
        <dbReference type="EMBL" id="GAH47878.1"/>
    </source>
</evidence>
<dbReference type="InterPro" id="IPR023885">
    <property type="entry name" value="4Fe4S-binding_SPASM_dom"/>
</dbReference>
<proteinExistence type="predicted"/>
<dbReference type="InterPro" id="IPR007197">
    <property type="entry name" value="rSAM"/>
</dbReference>
<evidence type="ECO:0000256" key="3">
    <source>
        <dbReference type="ARBA" id="ARBA00023004"/>
    </source>
</evidence>
<feature type="non-terminal residue" evidence="6">
    <location>
        <position position="247"/>
    </location>
</feature>
<evidence type="ECO:0000256" key="2">
    <source>
        <dbReference type="ARBA" id="ARBA00022723"/>
    </source>
</evidence>
<dbReference type="Pfam" id="PF13186">
    <property type="entry name" value="SPASM"/>
    <property type="match status" value="1"/>
</dbReference>
<sequence length="247" mass="28326">MNSLVCLQVETTNLCNGHCVFCPHSTFTEFGTMVDELYQRIVRQAAELPNLQFFIPMLTGEPFCDKNLMGRLRFAREILSPSVKILIYTNGSLLTEEIIRELGEIPNLQIDVSLNATTPDTRKKVMGLDDYHHVIRAIKYMEEAGVSCQMSMVGCPEISSEEARDFIKAGGTVIQYQSWCGEQYPYMRQGQTSCQRAKNYMTVRYDGRVNLCCFDPFAKVVFGDLNNNTIEEVWQSDKHREYQVFHN</sequence>
<reference evidence="6" key="1">
    <citation type="journal article" date="2014" name="Front. Microbiol.">
        <title>High frequency of phylogenetically diverse reductive dehalogenase-homologous genes in deep subseafloor sedimentary metagenomes.</title>
        <authorList>
            <person name="Kawai M."/>
            <person name="Futagami T."/>
            <person name="Toyoda A."/>
            <person name="Takaki Y."/>
            <person name="Nishi S."/>
            <person name="Hori S."/>
            <person name="Arai W."/>
            <person name="Tsubouchi T."/>
            <person name="Morono Y."/>
            <person name="Uchiyama I."/>
            <person name="Ito T."/>
            <person name="Fujiyama A."/>
            <person name="Inagaki F."/>
            <person name="Takami H."/>
        </authorList>
    </citation>
    <scope>NUCLEOTIDE SEQUENCE</scope>
    <source>
        <strain evidence="6">Expedition CK06-06</strain>
    </source>
</reference>
<protein>
    <recommendedName>
        <fullName evidence="5">Radical SAM core domain-containing protein</fullName>
    </recommendedName>
</protein>
<dbReference type="Pfam" id="PF04055">
    <property type="entry name" value="Radical_SAM"/>
    <property type="match status" value="1"/>
</dbReference>
<dbReference type="PANTHER" id="PTHR11228">
    <property type="entry name" value="RADICAL SAM DOMAIN PROTEIN"/>
    <property type="match status" value="1"/>
</dbReference>
<dbReference type="GO" id="GO:0003824">
    <property type="term" value="F:catalytic activity"/>
    <property type="evidence" value="ECO:0007669"/>
    <property type="project" value="InterPro"/>
</dbReference>
<dbReference type="InterPro" id="IPR058240">
    <property type="entry name" value="rSAM_sf"/>
</dbReference>
<keyword evidence="2" id="KW-0479">Metal-binding</keyword>
<dbReference type="AlphaFoldDB" id="X1HRG1"/>
<dbReference type="PANTHER" id="PTHR11228:SF7">
    <property type="entry name" value="PQQA PEPTIDE CYCLASE"/>
    <property type="match status" value="1"/>
</dbReference>
<dbReference type="Gene3D" id="3.20.20.70">
    <property type="entry name" value="Aldolase class I"/>
    <property type="match status" value="1"/>
</dbReference>
<evidence type="ECO:0000259" key="5">
    <source>
        <dbReference type="PROSITE" id="PS51918"/>
    </source>
</evidence>
<dbReference type="SFLD" id="SFLDG01067">
    <property type="entry name" value="SPASM/twitch_domain_containing"/>
    <property type="match status" value="1"/>
</dbReference>
<feature type="domain" description="Radical SAM core" evidence="5">
    <location>
        <begin position="1"/>
        <end position="210"/>
    </location>
</feature>
<dbReference type="SUPFAM" id="SSF102114">
    <property type="entry name" value="Radical SAM enzymes"/>
    <property type="match status" value="1"/>
</dbReference>
<dbReference type="CDD" id="cd21109">
    <property type="entry name" value="SPASM"/>
    <property type="match status" value="1"/>
</dbReference>
<dbReference type="CDD" id="cd01335">
    <property type="entry name" value="Radical_SAM"/>
    <property type="match status" value="1"/>
</dbReference>
<comment type="caution">
    <text evidence="6">The sequence shown here is derived from an EMBL/GenBank/DDBJ whole genome shotgun (WGS) entry which is preliminary data.</text>
</comment>
<name>X1HRG1_9ZZZZ</name>
<dbReference type="InterPro" id="IPR013785">
    <property type="entry name" value="Aldolase_TIM"/>
</dbReference>
<dbReference type="SFLD" id="SFLDS00029">
    <property type="entry name" value="Radical_SAM"/>
    <property type="match status" value="1"/>
</dbReference>
<evidence type="ECO:0000256" key="4">
    <source>
        <dbReference type="ARBA" id="ARBA00023014"/>
    </source>
</evidence>